<proteinExistence type="predicted"/>
<feature type="compositionally biased region" description="Basic residues" evidence="1">
    <location>
        <begin position="261"/>
        <end position="287"/>
    </location>
</feature>
<dbReference type="Proteomes" id="UP000696485">
    <property type="component" value="Unassembled WGS sequence"/>
</dbReference>
<feature type="compositionally biased region" description="Low complexity" evidence="1">
    <location>
        <begin position="247"/>
        <end position="256"/>
    </location>
</feature>
<feature type="compositionally biased region" description="Basic and acidic residues" evidence="1">
    <location>
        <begin position="232"/>
        <end position="244"/>
    </location>
</feature>
<feature type="compositionally biased region" description="Polar residues" evidence="1">
    <location>
        <begin position="157"/>
        <end position="169"/>
    </location>
</feature>
<feature type="region of interest" description="Disordered" evidence="1">
    <location>
        <begin position="131"/>
        <end position="201"/>
    </location>
</feature>
<evidence type="ECO:0000256" key="1">
    <source>
        <dbReference type="SAM" id="MobiDB-lite"/>
    </source>
</evidence>
<feature type="non-terminal residue" evidence="2">
    <location>
        <position position="1"/>
    </location>
</feature>
<feature type="compositionally biased region" description="Basic and acidic residues" evidence="1">
    <location>
        <begin position="138"/>
        <end position="147"/>
    </location>
</feature>
<keyword evidence="3" id="KW-1185">Reference proteome</keyword>
<protein>
    <submittedName>
        <fullName evidence="2">Uncharacterized protein</fullName>
    </submittedName>
</protein>
<organism evidence="2 3">
    <name type="scientific">Podila minutissima</name>
    <dbReference type="NCBI Taxonomy" id="64525"/>
    <lineage>
        <taxon>Eukaryota</taxon>
        <taxon>Fungi</taxon>
        <taxon>Fungi incertae sedis</taxon>
        <taxon>Mucoromycota</taxon>
        <taxon>Mortierellomycotina</taxon>
        <taxon>Mortierellomycetes</taxon>
        <taxon>Mortierellales</taxon>
        <taxon>Mortierellaceae</taxon>
        <taxon>Podila</taxon>
    </lineage>
</organism>
<reference evidence="2" key="1">
    <citation type="journal article" date="2020" name="Fungal Divers.">
        <title>Resolving the Mortierellaceae phylogeny through synthesis of multi-gene phylogenetics and phylogenomics.</title>
        <authorList>
            <person name="Vandepol N."/>
            <person name="Liber J."/>
            <person name="Desiro A."/>
            <person name="Na H."/>
            <person name="Kennedy M."/>
            <person name="Barry K."/>
            <person name="Grigoriev I.V."/>
            <person name="Miller A.N."/>
            <person name="O'Donnell K."/>
            <person name="Stajich J.E."/>
            <person name="Bonito G."/>
        </authorList>
    </citation>
    <scope>NUCLEOTIDE SEQUENCE</scope>
    <source>
        <strain evidence="2">NVP1</strain>
    </source>
</reference>
<evidence type="ECO:0000313" key="2">
    <source>
        <dbReference type="EMBL" id="KAF9327207.1"/>
    </source>
</evidence>
<feature type="region of interest" description="Disordered" evidence="1">
    <location>
        <begin position="232"/>
        <end position="287"/>
    </location>
</feature>
<dbReference type="EMBL" id="JAAAUY010000690">
    <property type="protein sequence ID" value="KAF9327207.1"/>
    <property type="molecule type" value="Genomic_DNA"/>
</dbReference>
<gene>
    <name evidence="2" type="ORF">BG006_009466</name>
</gene>
<name>A0A9P5SED5_9FUNG</name>
<feature type="compositionally biased region" description="Acidic residues" evidence="1">
    <location>
        <begin position="61"/>
        <end position="85"/>
    </location>
</feature>
<feature type="region of interest" description="Disordered" evidence="1">
    <location>
        <begin position="56"/>
        <end position="93"/>
    </location>
</feature>
<feature type="compositionally biased region" description="Acidic residues" evidence="1">
    <location>
        <begin position="172"/>
        <end position="186"/>
    </location>
</feature>
<sequence>PTMLTHAPIALRNPFSILELSSTDAILGEKCPTSTDLVAHVDDDDLDLSSWSVVNSACSSDNEDDEDDEDEDGDSDEIYADDETADGAPLNPLTLSSLKSGFTNISKAATARSINSLAACAPENRGHWVLKVGKRKQRREEGKKKEEGEEGEESLISLDSDQTSTPSLSSDREEDEEEEDEDEDEAMYMRMTERELSKSARAVRIKNGRVALEHDRDLVKSLGLNLTEVPEWSDKASSVEEKPVLHQQQQQQQQAQNPKKTLQKMRAPRSKSKSNKNSKKAKIYTDI</sequence>
<accession>A0A9P5SED5</accession>
<dbReference type="AlphaFoldDB" id="A0A9P5SED5"/>
<evidence type="ECO:0000313" key="3">
    <source>
        <dbReference type="Proteomes" id="UP000696485"/>
    </source>
</evidence>
<comment type="caution">
    <text evidence="2">The sequence shown here is derived from an EMBL/GenBank/DDBJ whole genome shotgun (WGS) entry which is preliminary data.</text>
</comment>